<dbReference type="PROSITE" id="PS51257">
    <property type="entry name" value="PROKAR_LIPOPROTEIN"/>
    <property type="match status" value="1"/>
</dbReference>
<accession>A0ABQ3KIS9</accession>
<keyword evidence="3" id="KW-1185">Reference proteome</keyword>
<dbReference type="Proteomes" id="UP000649955">
    <property type="component" value="Unassembled WGS sequence"/>
</dbReference>
<evidence type="ECO:0000256" key="1">
    <source>
        <dbReference type="SAM" id="SignalP"/>
    </source>
</evidence>
<evidence type="ECO:0008006" key="4">
    <source>
        <dbReference type="Google" id="ProtNLM"/>
    </source>
</evidence>
<comment type="caution">
    <text evidence="2">The sequence shown here is derived from an EMBL/GenBank/DDBJ whole genome shotgun (WGS) entry which is preliminary data.</text>
</comment>
<gene>
    <name evidence="2" type="ORF">GCM10017567_56990</name>
</gene>
<dbReference type="RefSeq" id="WP_191314387.1">
    <property type="nucleotide sequence ID" value="NZ_BNAW01000030.1"/>
</dbReference>
<sequence>MPASSARAVTATVLAALALAGCADAGAGGRGSAAPVSAAEYRAAVTSFLDCMRRHGYLVSGPVVSPLDQRLLLRDVVPPHDGRPAEFNARLAACDHDADLGDIEPAYLSTHPGKLDPRLRDDAVECLRRQGIKARGDETDYGDYHGQARAGTEFNDCLTAAAKATFPDLPGAITIFY</sequence>
<feature type="signal peptide" evidence="1">
    <location>
        <begin position="1"/>
        <end position="25"/>
    </location>
</feature>
<dbReference type="EMBL" id="BNAW01000030">
    <property type="protein sequence ID" value="GHG29847.1"/>
    <property type="molecule type" value="Genomic_DNA"/>
</dbReference>
<keyword evidence="1" id="KW-0732">Signal</keyword>
<proteinExistence type="predicted"/>
<evidence type="ECO:0000313" key="3">
    <source>
        <dbReference type="Proteomes" id="UP000649955"/>
    </source>
</evidence>
<name>A0ABQ3KIS9_9PSEU</name>
<feature type="chain" id="PRO_5046613276" description="Lipoprotein" evidence="1">
    <location>
        <begin position="26"/>
        <end position="177"/>
    </location>
</feature>
<protein>
    <recommendedName>
        <fullName evidence="4">Lipoprotein</fullName>
    </recommendedName>
</protein>
<reference evidence="3" key="1">
    <citation type="journal article" date="2019" name="Int. J. Syst. Evol. Microbiol.">
        <title>The Global Catalogue of Microorganisms (GCM) 10K type strain sequencing project: providing services to taxonomists for standard genome sequencing and annotation.</title>
        <authorList>
            <consortium name="The Broad Institute Genomics Platform"/>
            <consortium name="The Broad Institute Genome Sequencing Center for Infectious Disease"/>
            <person name="Wu L."/>
            <person name="Ma J."/>
        </authorList>
    </citation>
    <scope>NUCLEOTIDE SEQUENCE [LARGE SCALE GENOMIC DNA]</scope>
    <source>
        <strain evidence="3">CGMCC 4.7680</strain>
    </source>
</reference>
<organism evidence="2 3">
    <name type="scientific">Amycolatopsis bullii</name>
    <dbReference type="NCBI Taxonomy" id="941987"/>
    <lineage>
        <taxon>Bacteria</taxon>
        <taxon>Bacillati</taxon>
        <taxon>Actinomycetota</taxon>
        <taxon>Actinomycetes</taxon>
        <taxon>Pseudonocardiales</taxon>
        <taxon>Pseudonocardiaceae</taxon>
        <taxon>Amycolatopsis</taxon>
    </lineage>
</organism>
<evidence type="ECO:0000313" key="2">
    <source>
        <dbReference type="EMBL" id="GHG29847.1"/>
    </source>
</evidence>